<reference evidence="1" key="1">
    <citation type="submission" date="2016-01" db="EMBL/GenBank/DDBJ databases">
        <authorList>
            <person name="Peeters C."/>
        </authorList>
    </citation>
    <scope>NUCLEOTIDE SEQUENCE [LARGE SCALE GENOMIC DNA]</scope>
    <source>
        <strain evidence="1">LMG 29323</strain>
    </source>
</reference>
<organism evidence="1 2">
    <name type="scientific">Caballeronia pedi</name>
    <dbReference type="NCBI Taxonomy" id="1777141"/>
    <lineage>
        <taxon>Bacteria</taxon>
        <taxon>Pseudomonadati</taxon>
        <taxon>Pseudomonadota</taxon>
        <taxon>Betaproteobacteria</taxon>
        <taxon>Burkholderiales</taxon>
        <taxon>Burkholderiaceae</taxon>
        <taxon>Caballeronia</taxon>
    </lineage>
</organism>
<sequence length="78" mass="8521">MKIFNRLANRETLILVAIAASAITLQVRQHTIDPPAARAEDGRVCEPPAAQAAKARVLPADCNIRANLPLHRSRATWV</sequence>
<gene>
    <name evidence="1" type="ORF">AWB80_07255</name>
</gene>
<keyword evidence="2" id="KW-1185">Reference proteome</keyword>
<name>A0A158DQ96_9BURK</name>
<dbReference type="EMBL" id="FCOE02000044">
    <property type="protein sequence ID" value="SAK96735.1"/>
    <property type="molecule type" value="Genomic_DNA"/>
</dbReference>
<dbReference type="AlphaFoldDB" id="A0A158DQ96"/>
<comment type="caution">
    <text evidence="1">The sequence shown here is derived from an EMBL/GenBank/DDBJ whole genome shotgun (WGS) entry which is preliminary data.</text>
</comment>
<accession>A0A158DQ96</accession>
<dbReference type="Proteomes" id="UP000054911">
    <property type="component" value="Unassembled WGS sequence"/>
</dbReference>
<proteinExistence type="predicted"/>
<evidence type="ECO:0000313" key="1">
    <source>
        <dbReference type="EMBL" id="SAK96735.1"/>
    </source>
</evidence>
<evidence type="ECO:0000313" key="2">
    <source>
        <dbReference type="Proteomes" id="UP000054911"/>
    </source>
</evidence>
<protein>
    <submittedName>
        <fullName evidence="1">Uncharacterized protein</fullName>
    </submittedName>
</protein>